<evidence type="ECO:0000256" key="3">
    <source>
        <dbReference type="ARBA" id="ARBA00023163"/>
    </source>
</evidence>
<evidence type="ECO:0000256" key="2">
    <source>
        <dbReference type="ARBA" id="ARBA00023015"/>
    </source>
</evidence>
<dbReference type="Pfam" id="PF00125">
    <property type="entry name" value="Histone"/>
    <property type="match status" value="1"/>
</dbReference>
<dbReference type="GO" id="GO:0006355">
    <property type="term" value="P:regulation of DNA-templated transcription"/>
    <property type="evidence" value="ECO:0007669"/>
    <property type="project" value="TreeGrafter"/>
</dbReference>
<dbReference type="InterPro" id="IPR007125">
    <property type="entry name" value="H2A/H2B/H3"/>
</dbReference>
<comment type="subcellular location">
    <subcellularLocation>
        <location evidence="1">Nucleus</location>
    </subcellularLocation>
</comment>
<dbReference type="EMBL" id="CM029042">
    <property type="protein sequence ID" value="KAG2615267.1"/>
    <property type="molecule type" value="Genomic_DNA"/>
</dbReference>
<organism evidence="7 8">
    <name type="scientific">Panicum virgatum</name>
    <name type="common">Blackwell switchgrass</name>
    <dbReference type="NCBI Taxonomy" id="38727"/>
    <lineage>
        <taxon>Eukaryota</taxon>
        <taxon>Viridiplantae</taxon>
        <taxon>Streptophyta</taxon>
        <taxon>Embryophyta</taxon>
        <taxon>Tracheophyta</taxon>
        <taxon>Spermatophyta</taxon>
        <taxon>Magnoliopsida</taxon>
        <taxon>Liliopsida</taxon>
        <taxon>Poales</taxon>
        <taxon>Poaceae</taxon>
        <taxon>PACMAD clade</taxon>
        <taxon>Panicoideae</taxon>
        <taxon>Panicodae</taxon>
        <taxon>Paniceae</taxon>
        <taxon>Panicinae</taxon>
        <taxon>Panicum</taxon>
        <taxon>Panicum sect. Hiantes</taxon>
    </lineage>
</organism>
<proteinExistence type="inferred from homology"/>
<evidence type="ECO:0000313" key="8">
    <source>
        <dbReference type="Proteomes" id="UP000823388"/>
    </source>
</evidence>
<dbReference type="PANTHER" id="PTHR10252:SF143">
    <property type="entry name" value="OS01G0102400 PROTEIN"/>
    <property type="match status" value="1"/>
</dbReference>
<comment type="similarity">
    <text evidence="5">Belongs to the NFYC/HAP5 subunit family.</text>
</comment>
<keyword evidence="3" id="KW-0804">Transcription</keyword>
<dbReference type="OrthoDB" id="636685at2759"/>
<protein>
    <recommendedName>
        <fullName evidence="6">Core Histone H2A/H2B/H3 domain-containing protein</fullName>
    </recommendedName>
</protein>
<keyword evidence="4" id="KW-0539">Nucleus</keyword>
<evidence type="ECO:0000256" key="1">
    <source>
        <dbReference type="ARBA" id="ARBA00004123"/>
    </source>
</evidence>
<dbReference type="PANTHER" id="PTHR10252">
    <property type="entry name" value="HISTONE-LIKE TRANSCRIPTION FACTOR CCAAT-RELATED"/>
    <property type="match status" value="1"/>
</dbReference>
<evidence type="ECO:0000256" key="4">
    <source>
        <dbReference type="ARBA" id="ARBA00023242"/>
    </source>
</evidence>
<dbReference type="CDD" id="cd22908">
    <property type="entry name" value="HFD_NFYC-like"/>
    <property type="match status" value="1"/>
</dbReference>
<dbReference type="InterPro" id="IPR009072">
    <property type="entry name" value="Histone-fold"/>
</dbReference>
<dbReference type="SUPFAM" id="SSF47113">
    <property type="entry name" value="Histone-fold"/>
    <property type="match status" value="1"/>
</dbReference>
<dbReference type="AlphaFoldDB" id="A0A8T0TYW9"/>
<dbReference type="GO" id="GO:0005634">
    <property type="term" value="C:nucleus"/>
    <property type="evidence" value="ECO:0007669"/>
    <property type="project" value="UniProtKB-SubCell"/>
</dbReference>
<dbReference type="Proteomes" id="UP000823388">
    <property type="component" value="Chromosome 3N"/>
</dbReference>
<evidence type="ECO:0000256" key="5">
    <source>
        <dbReference type="ARBA" id="ARBA00038129"/>
    </source>
</evidence>
<feature type="domain" description="Core Histone H2A/H2B/H3" evidence="6">
    <location>
        <begin position="30"/>
        <end position="109"/>
    </location>
</feature>
<sequence length="417" mass="46478">MKEMDHPIDIHPSSKKSLSESEQWLKEEFWKKKQEEIKEIKDFHEYAFPMSRLKKVVCAKKGKMMMSFDTPSFLTKACEIFVQELSFRAWMCANSHQRKIILDSDIAEVIASLKSYDFLNDVLHIDQDEHSSTPLKSAKVCHHSLINKSSTSHLISSGQYKKLESIAQSTRYSPHIRISSPLPLIDDCPMTLPLPCLLQEASPLMPTTISPPLTMSETNAHMTYMGGGTGFIQNGISKNTTTLVPPRAQRNITNTCYMSTIPSSYCVGYAGTSNVDAQNGAAAYYHILPSSLLFSPPSQRANNSGPIAIGIESNHIKPKVAHIRSNIDAHSTTNAISGINLEATINANDVQHQHGSLEVVSTTKLSEDNKNINWDEVDMADDSLLIEFWEDVMMNKDITIQEIPSHMPELQGSHHGP</sequence>
<evidence type="ECO:0000259" key="6">
    <source>
        <dbReference type="Pfam" id="PF00125"/>
    </source>
</evidence>
<accession>A0A8T0TYW9</accession>
<dbReference type="InterPro" id="IPR050568">
    <property type="entry name" value="Transcr_DNA_Rep_Reg"/>
</dbReference>
<comment type="caution">
    <text evidence="7">The sequence shown here is derived from an EMBL/GenBank/DDBJ whole genome shotgun (WGS) entry which is preliminary data.</text>
</comment>
<dbReference type="Gene3D" id="1.10.20.10">
    <property type="entry name" value="Histone, subunit A"/>
    <property type="match status" value="1"/>
</dbReference>
<dbReference type="GO" id="GO:0046982">
    <property type="term" value="F:protein heterodimerization activity"/>
    <property type="evidence" value="ECO:0007669"/>
    <property type="project" value="InterPro"/>
</dbReference>
<keyword evidence="8" id="KW-1185">Reference proteome</keyword>
<gene>
    <name evidence="7" type="ORF">PVAP13_3NG067100</name>
</gene>
<name>A0A8T0TYW9_PANVG</name>
<dbReference type="GO" id="GO:0000976">
    <property type="term" value="F:transcription cis-regulatory region binding"/>
    <property type="evidence" value="ECO:0007669"/>
    <property type="project" value="TreeGrafter"/>
</dbReference>
<evidence type="ECO:0000313" key="7">
    <source>
        <dbReference type="EMBL" id="KAG2615267.1"/>
    </source>
</evidence>
<keyword evidence="2" id="KW-0805">Transcription regulation</keyword>
<reference evidence="7" key="1">
    <citation type="submission" date="2020-05" db="EMBL/GenBank/DDBJ databases">
        <title>WGS assembly of Panicum virgatum.</title>
        <authorList>
            <person name="Lovell J.T."/>
            <person name="Jenkins J."/>
            <person name="Shu S."/>
            <person name="Juenger T.E."/>
            <person name="Schmutz J."/>
        </authorList>
    </citation>
    <scope>NUCLEOTIDE SEQUENCE</scope>
    <source>
        <strain evidence="7">AP13</strain>
    </source>
</reference>